<dbReference type="EMBL" id="CYKH01000275">
    <property type="protein sequence ID" value="CUF24377.1"/>
    <property type="molecule type" value="Genomic_DNA"/>
</dbReference>
<reference evidence="3" key="1">
    <citation type="submission" date="2015-09" db="EMBL/GenBank/DDBJ databases">
        <authorList>
            <consortium name="Pathogen Informatics"/>
        </authorList>
    </citation>
    <scope>NUCLEOTIDE SEQUENCE [LARGE SCALE GENOMIC DNA]</scope>
    <source>
        <strain evidence="3">Lake Konstanz</strain>
    </source>
</reference>
<accession>A0A0S4IR21</accession>
<evidence type="ECO:0000313" key="2">
    <source>
        <dbReference type="EMBL" id="CUF24377.1"/>
    </source>
</evidence>
<dbReference type="VEuPathDB" id="TriTrypDB:BSAL_60530"/>
<feature type="coiled-coil region" evidence="1">
    <location>
        <begin position="421"/>
        <end position="448"/>
    </location>
</feature>
<gene>
    <name evidence="2" type="ORF">BSAL_60530</name>
</gene>
<name>A0A0S4IR21_BODSA</name>
<keyword evidence="1" id="KW-0175">Coiled coil</keyword>
<protein>
    <submittedName>
        <fullName evidence="2">Uncharacterized protein</fullName>
    </submittedName>
</protein>
<organism evidence="2 3">
    <name type="scientific">Bodo saltans</name>
    <name type="common">Flagellated protozoan</name>
    <dbReference type="NCBI Taxonomy" id="75058"/>
    <lineage>
        <taxon>Eukaryota</taxon>
        <taxon>Discoba</taxon>
        <taxon>Euglenozoa</taxon>
        <taxon>Kinetoplastea</taxon>
        <taxon>Metakinetoplastina</taxon>
        <taxon>Eubodonida</taxon>
        <taxon>Bodonidae</taxon>
        <taxon>Bodo</taxon>
    </lineage>
</organism>
<dbReference type="Proteomes" id="UP000051952">
    <property type="component" value="Unassembled WGS sequence"/>
</dbReference>
<evidence type="ECO:0000313" key="3">
    <source>
        <dbReference type="Proteomes" id="UP000051952"/>
    </source>
</evidence>
<keyword evidence="3" id="KW-1185">Reference proteome</keyword>
<dbReference type="AlphaFoldDB" id="A0A0S4IR21"/>
<dbReference type="OrthoDB" id="247078at2759"/>
<evidence type="ECO:0000256" key="1">
    <source>
        <dbReference type="SAM" id="Coils"/>
    </source>
</evidence>
<proteinExistence type="predicted"/>
<sequence>MGGEIADVFVELLDKHAVSLAVILDDDPQSNAFALSSLESSGASPWCSGALASLILSAVGQRTILKGAEVQSPFGFVVAMVLWLRVLAASCKTSAAALIQLPVENLRALPNLVLQALNMLGSQQQRFGSQRWLVLLHQALDLLATLVDKHVIDDALTGNTSVLCDLVTPLLQATIAPPVTAPIANPKKQKPAKSSAVEASPALPLLSVLDNQGVVASLLAVASFWAELPGCGTLLEVFVNNMIPWFCTISPRKELTEALSQFLVRTKLVNHVYLKSMEGQSVVTAIIRASSPSSSLVFAQLVSTVSSSSGKLTAATDALLASVVSATSSTSSQHLRDSFLALHAHHSVAEVIDLVVTFCRKQQNISGDAIISRIDHLAIEHSDFKNVVTGVTNELHAIAQKHAADEQKRQSERVAQASCAAQEENLKRQQQAKELNAMRKQYAAMMARRETLSEVAAQRLAHANVALETRNSSRSRTARENLDALRKAEQQAKKNREEALRASVASYRERIAQTRNVTTFLKTLGLSDARAYAVPRELQSRLLSLSPQEVMEYIVHGDAAMPHDLATAAQRYDEREASERQQITFTDEITTSTGVVANGRNQAPSFWELVMADVEQLSSEGQPSSANTTDTTATKGNSFHFRVAPLLDLFNFDGEPDENEEPKSVPKKSLPVRYVKQYLEEPCGQGERTPNDNSVSTTWASLCGFEDALHMVYVAQLKGLVKLEKGFIALTPLGHAYHEDFWDPERSLAVTLARRREAAQAALQFAATESANVDNFDDLDNEDVNWFDDELL</sequence>
<feature type="coiled-coil region" evidence="1">
    <location>
        <begin position="475"/>
        <end position="502"/>
    </location>
</feature>